<dbReference type="PROSITE" id="PS50076">
    <property type="entry name" value="DNAJ_2"/>
    <property type="match status" value="1"/>
</dbReference>
<dbReference type="InterPro" id="IPR051964">
    <property type="entry name" value="Chaperone_stress_response"/>
</dbReference>
<dbReference type="InterPro" id="IPR054076">
    <property type="entry name" value="ZUO1-like_ZHD"/>
</dbReference>
<feature type="compositionally biased region" description="Polar residues" evidence="1">
    <location>
        <begin position="87"/>
        <end position="99"/>
    </location>
</feature>
<dbReference type="SUPFAM" id="SSF46565">
    <property type="entry name" value="Chaperone J-domain"/>
    <property type="match status" value="1"/>
</dbReference>
<dbReference type="SMART" id="SM00271">
    <property type="entry name" value="DnaJ"/>
    <property type="match status" value="1"/>
</dbReference>
<dbReference type="PRINTS" id="PR00625">
    <property type="entry name" value="JDOMAIN"/>
</dbReference>
<proteinExistence type="predicted"/>
<dbReference type="PANTHER" id="PTHR44029:SF1">
    <property type="entry name" value="DNAJ HOMOLOG SUBFAMILY C MEMBER 21"/>
    <property type="match status" value="1"/>
</dbReference>
<dbReference type="EMBL" id="JARIHO010000003">
    <property type="protein sequence ID" value="KAJ7364636.1"/>
    <property type="molecule type" value="Genomic_DNA"/>
</dbReference>
<feature type="domain" description="J" evidence="2">
    <location>
        <begin position="14"/>
        <end position="80"/>
    </location>
</feature>
<feature type="region of interest" description="Disordered" evidence="1">
    <location>
        <begin position="87"/>
        <end position="106"/>
    </location>
</feature>
<evidence type="ECO:0000313" key="3">
    <source>
        <dbReference type="EMBL" id="KAJ7364636.1"/>
    </source>
</evidence>
<dbReference type="Gene3D" id="1.10.287.110">
    <property type="entry name" value="DnaJ domain"/>
    <property type="match status" value="1"/>
</dbReference>
<sequence length="342" mass="40232">MGAATSQMDFDSMDLYAILDVSEDATEEEIKRAYRKKALEHHPDKNQDNIELATKRFSRVLEAYETLSNDMKRFDYNLTREFRSKSKASAMNTPSQGSPFTPPGSWNEEIHETVRPRMSWTEWLYGLAFSPPTEYTRYRFRPAVYAATNQDCGPGITLRMIYEFVQSLRALDFSKDDHSEESTFKIINNFFLCLAHDEKLWHYSDSHAVRDYPTFGCGHFVWTQDDWDPSDGGGMPHEVHRFYEFWSTFKTLKNFEWVEPYACSQFASPREHRLCRKANKPYQEKARKEYNEIIQKIVKTLQSQDPRYLIHLALRQQRTEQASAQHAGKNKKKQKKKNKTAR</sequence>
<dbReference type="GO" id="GO:0005737">
    <property type="term" value="C:cytoplasm"/>
    <property type="evidence" value="ECO:0007669"/>
    <property type="project" value="TreeGrafter"/>
</dbReference>
<dbReference type="AlphaFoldDB" id="A0AAD7APR4"/>
<dbReference type="InterPro" id="IPR001623">
    <property type="entry name" value="DnaJ_domain"/>
</dbReference>
<comment type="caution">
    <text evidence="3">The sequence shown here is derived from an EMBL/GenBank/DDBJ whole genome shotgun (WGS) entry which is preliminary data.</text>
</comment>
<evidence type="ECO:0000259" key="2">
    <source>
        <dbReference type="PROSITE" id="PS50076"/>
    </source>
</evidence>
<feature type="compositionally biased region" description="Basic residues" evidence="1">
    <location>
        <begin position="328"/>
        <end position="342"/>
    </location>
</feature>
<dbReference type="Pfam" id="PF21884">
    <property type="entry name" value="ZUO1-like_ZHD"/>
    <property type="match status" value="1"/>
</dbReference>
<dbReference type="PANTHER" id="PTHR44029">
    <property type="entry name" value="DNAJ HOMOLOG SUBFAMILY C MEMBER 21"/>
    <property type="match status" value="1"/>
</dbReference>
<evidence type="ECO:0000313" key="4">
    <source>
        <dbReference type="Proteomes" id="UP001218218"/>
    </source>
</evidence>
<keyword evidence="4" id="KW-1185">Reference proteome</keyword>
<gene>
    <name evidence="3" type="ORF">DFH08DRAFT_839669</name>
</gene>
<dbReference type="CDD" id="cd06257">
    <property type="entry name" value="DnaJ"/>
    <property type="match status" value="1"/>
</dbReference>
<accession>A0AAD7APR4</accession>
<name>A0AAD7APR4_9AGAR</name>
<reference evidence="3" key="1">
    <citation type="submission" date="2023-03" db="EMBL/GenBank/DDBJ databases">
        <title>Massive genome expansion in bonnet fungi (Mycena s.s.) driven by repeated elements and novel gene families across ecological guilds.</title>
        <authorList>
            <consortium name="Lawrence Berkeley National Laboratory"/>
            <person name="Harder C.B."/>
            <person name="Miyauchi S."/>
            <person name="Viragh M."/>
            <person name="Kuo A."/>
            <person name="Thoen E."/>
            <person name="Andreopoulos B."/>
            <person name="Lu D."/>
            <person name="Skrede I."/>
            <person name="Drula E."/>
            <person name="Henrissat B."/>
            <person name="Morin E."/>
            <person name="Kohler A."/>
            <person name="Barry K."/>
            <person name="LaButti K."/>
            <person name="Morin E."/>
            <person name="Salamov A."/>
            <person name="Lipzen A."/>
            <person name="Mereny Z."/>
            <person name="Hegedus B."/>
            <person name="Baldrian P."/>
            <person name="Stursova M."/>
            <person name="Weitz H."/>
            <person name="Taylor A."/>
            <person name="Grigoriev I.V."/>
            <person name="Nagy L.G."/>
            <person name="Martin F."/>
            <person name="Kauserud H."/>
        </authorList>
    </citation>
    <scope>NUCLEOTIDE SEQUENCE</scope>
    <source>
        <strain evidence="3">CBHHK002</strain>
    </source>
</reference>
<organism evidence="3 4">
    <name type="scientific">Mycena albidolilacea</name>
    <dbReference type="NCBI Taxonomy" id="1033008"/>
    <lineage>
        <taxon>Eukaryota</taxon>
        <taxon>Fungi</taxon>
        <taxon>Dikarya</taxon>
        <taxon>Basidiomycota</taxon>
        <taxon>Agaricomycotina</taxon>
        <taxon>Agaricomycetes</taxon>
        <taxon>Agaricomycetidae</taxon>
        <taxon>Agaricales</taxon>
        <taxon>Marasmiineae</taxon>
        <taxon>Mycenaceae</taxon>
        <taxon>Mycena</taxon>
    </lineage>
</organism>
<feature type="region of interest" description="Disordered" evidence="1">
    <location>
        <begin position="319"/>
        <end position="342"/>
    </location>
</feature>
<dbReference type="InterPro" id="IPR036869">
    <property type="entry name" value="J_dom_sf"/>
</dbReference>
<evidence type="ECO:0000256" key="1">
    <source>
        <dbReference type="SAM" id="MobiDB-lite"/>
    </source>
</evidence>
<dbReference type="Proteomes" id="UP001218218">
    <property type="component" value="Unassembled WGS sequence"/>
</dbReference>
<protein>
    <recommendedName>
        <fullName evidence="2">J domain-containing protein</fullName>
    </recommendedName>
</protein>
<dbReference type="Pfam" id="PF00226">
    <property type="entry name" value="DnaJ"/>
    <property type="match status" value="1"/>
</dbReference>